<gene>
    <name evidence="2" type="ORF">ACFONP_11410</name>
</gene>
<dbReference type="PANTHER" id="PTHR45431">
    <property type="entry name" value="RHODANESE-LIKE DOMAIN-CONTAINING PROTEIN 15, CHLOROPLASTIC"/>
    <property type="match status" value="1"/>
</dbReference>
<keyword evidence="3" id="KW-1185">Reference proteome</keyword>
<dbReference type="Gene3D" id="3.40.250.10">
    <property type="entry name" value="Rhodanese-like domain"/>
    <property type="match status" value="1"/>
</dbReference>
<feature type="domain" description="Rhodanese" evidence="1">
    <location>
        <begin position="38"/>
        <end position="128"/>
    </location>
</feature>
<protein>
    <submittedName>
        <fullName evidence="2">Rhodanese-like domain-containing protein</fullName>
    </submittedName>
</protein>
<organism evidence="2 3">
    <name type="scientific">Parvularcula lutaonensis</name>
    <dbReference type="NCBI Taxonomy" id="491923"/>
    <lineage>
        <taxon>Bacteria</taxon>
        <taxon>Pseudomonadati</taxon>
        <taxon>Pseudomonadota</taxon>
        <taxon>Alphaproteobacteria</taxon>
        <taxon>Parvularculales</taxon>
        <taxon>Parvularculaceae</taxon>
        <taxon>Parvularcula</taxon>
    </lineage>
</organism>
<proteinExistence type="predicted"/>
<dbReference type="InterPro" id="IPR052367">
    <property type="entry name" value="Thiosulfate_ST/Rhodanese-like"/>
</dbReference>
<dbReference type="Proteomes" id="UP001595607">
    <property type="component" value="Unassembled WGS sequence"/>
</dbReference>
<dbReference type="PANTHER" id="PTHR45431:SF3">
    <property type="entry name" value="RHODANESE-LIKE DOMAIN-CONTAINING PROTEIN 15, CHLOROPLASTIC"/>
    <property type="match status" value="1"/>
</dbReference>
<dbReference type="EMBL" id="JBHRVA010000003">
    <property type="protein sequence ID" value="MFC3303337.1"/>
    <property type="molecule type" value="Genomic_DNA"/>
</dbReference>
<accession>A0ABV7MEJ1</accession>
<reference evidence="3" key="1">
    <citation type="journal article" date="2019" name="Int. J. Syst. Evol. Microbiol.">
        <title>The Global Catalogue of Microorganisms (GCM) 10K type strain sequencing project: providing services to taxonomists for standard genome sequencing and annotation.</title>
        <authorList>
            <consortium name="The Broad Institute Genomics Platform"/>
            <consortium name="The Broad Institute Genome Sequencing Center for Infectious Disease"/>
            <person name="Wu L."/>
            <person name="Ma J."/>
        </authorList>
    </citation>
    <scope>NUCLEOTIDE SEQUENCE [LARGE SCALE GENOMIC DNA]</scope>
    <source>
        <strain evidence="3">KCTC 22245</strain>
    </source>
</reference>
<dbReference type="PROSITE" id="PS50206">
    <property type="entry name" value="RHODANESE_3"/>
    <property type="match status" value="1"/>
</dbReference>
<sequence length="135" mass="14596">MIAALSAALFLVAGPEIGQLRDGVVHVTAEEAAELLEANPEVTVLDVRTRSEYDDGHIEGAVQVNYFSPNFRAQVAELDLSGGVLVHCKSGRRSSRALRILKDLEVETIYHLDGGILAWRKAGLATVRGNEEATE</sequence>
<comment type="caution">
    <text evidence="2">The sequence shown here is derived from an EMBL/GenBank/DDBJ whole genome shotgun (WGS) entry which is preliminary data.</text>
</comment>
<dbReference type="Pfam" id="PF00581">
    <property type="entry name" value="Rhodanese"/>
    <property type="match status" value="1"/>
</dbReference>
<dbReference type="SMART" id="SM00450">
    <property type="entry name" value="RHOD"/>
    <property type="match status" value="1"/>
</dbReference>
<dbReference type="SUPFAM" id="SSF52821">
    <property type="entry name" value="Rhodanese/Cell cycle control phosphatase"/>
    <property type="match status" value="1"/>
</dbReference>
<dbReference type="RefSeq" id="WP_189575806.1">
    <property type="nucleotide sequence ID" value="NZ_BMXU01000002.1"/>
</dbReference>
<name>A0ABV7MEJ1_9PROT</name>
<evidence type="ECO:0000259" key="1">
    <source>
        <dbReference type="PROSITE" id="PS50206"/>
    </source>
</evidence>
<dbReference type="InterPro" id="IPR036873">
    <property type="entry name" value="Rhodanese-like_dom_sf"/>
</dbReference>
<evidence type="ECO:0000313" key="3">
    <source>
        <dbReference type="Proteomes" id="UP001595607"/>
    </source>
</evidence>
<dbReference type="CDD" id="cd00158">
    <property type="entry name" value="RHOD"/>
    <property type="match status" value="1"/>
</dbReference>
<dbReference type="InterPro" id="IPR001763">
    <property type="entry name" value="Rhodanese-like_dom"/>
</dbReference>
<evidence type="ECO:0000313" key="2">
    <source>
        <dbReference type="EMBL" id="MFC3303337.1"/>
    </source>
</evidence>